<dbReference type="InterPro" id="IPR004827">
    <property type="entry name" value="bZIP"/>
</dbReference>
<evidence type="ECO:0000259" key="6">
    <source>
        <dbReference type="PROSITE" id="PS50217"/>
    </source>
</evidence>
<feature type="region of interest" description="Disordered" evidence="5">
    <location>
        <begin position="721"/>
        <end position="750"/>
    </location>
</feature>
<protein>
    <recommendedName>
        <fullName evidence="6">BZIP domain-containing protein</fullName>
    </recommendedName>
</protein>
<dbReference type="EMBL" id="QMKO01001448">
    <property type="protein sequence ID" value="RTG90338.1"/>
    <property type="molecule type" value="Genomic_DNA"/>
</dbReference>
<sequence length="945" mass="103754">MPDNKCDEPFAQNNTDTVKSTRPLHVITQYARADVSEMHSPGRPTSLGLCLTNASNLTDLKSCSLSLRNVVSQEACYQPWTVRAVDTSEFEKLLGHLGNNGSTPVTPTSFLNPNNITEDQELFADNFSRTLNKVKAEQEGWTIIPNSSSFDSVITESTSSSFEKQVQSNRNVSMSFMESYTTGAETLNSIKSENDQTNPSVHVSDPMKINSPNLTDEPLVLLSGTSNENHTVAQSSINSIQKHIASSKSSSSTSNPFQENFYSNILSTSNSNPNNIHRTNTEIHWVASLPTISSIANGLKQAVADRRCGSTDFCSNLDSLSSESRFTNSVYPHDSMGSHRISETVLTSTENILCNNDNNDPVHCRLSQKLPILTPCNPEQQASDILVHYAIQENHNTVQMNGSCSEGIGDDLVASSSSSRLCANDSSDFGIRNALNELYSSARPTLPNVGECRILTPVLSSIPESTSTDGNPCNESTQKTPAHIFVSCQSTTPRDNSNHLLDNHLNPTSIASQSPGSSGIHNSDSMLNRNDICLSRPPESHTNGNLRSQQFEEMYCTLGNHFSDKSLLLQSNNRFTTTSHLISCTNPVCDSFLDAHMLQSLRSPGIPSTDIKQGSVNSVFNLTPIPSFLSDESNGDLDQRNNYFQQLSNSKSDTIDMTSFTAVTSCLNPFSAEPISLVTNSNCLKKSRRHGAGNKKSRMNALNTNSGLPVVCDSSTDIIPTQGMFNDPSKNSVKRPRNLTGRGSSDVTAKIPSSVYNSENYPTANQQAYRGDSNKCFSGKVESLAIDDADDTSDHSESLSTGTGHAVRDNTPVSPLNEFEQHHLKLERKRARNRVAARRCRERKISLIRSLENQVAERDAQVRNLEDTLARYRAEGEQLRLHVEMLASSYPSLKAELYRFPFLFQPSSSHAQPPPPQQQQQQQTSNQTTPLKSELPDTSSSKHFT</sequence>
<gene>
    <name evidence="7" type="ORF">DC041_0005168</name>
</gene>
<evidence type="ECO:0000256" key="4">
    <source>
        <dbReference type="SAM" id="Coils"/>
    </source>
</evidence>
<dbReference type="PROSITE" id="PS50217">
    <property type="entry name" value="BZIP"/>
    <property type="match status" value="1"/>
</dbReference>
<evidence type="ECO:0000313" key="7">
    <source>
        <dbReference type="EMBL" id="RTG90338.1"/>
    </source>
</evidence>
<dbReference type="Pfam" id="PF00170">
    <property type="entry name" value="bZIP_1"/>
    <property type="match status" value="1"/>
</dbReference>
<feature type="region of interest" description="Disordered" evidence="5">
    <location>
        <begin position="496"/>
        <end position="522"/>
    </location>
</feature>
<dbReference type="Proteomes" id="UP000290809">
    <property type="component" value="Unassembled WGS sequence"/>
</dbReference>
<feature type="region of interest" description="Disordered" evidence="5">
    <location>
        <begin position="789"/>
        <end position="813"/>
    </location>
</feature>
<keyword evidence="1" id="KW-0805">Transcription regulation</keyword>
<feature type="region of interest" description="Disordered" evidence="5">
    <location>
        <begin position="191"/>
        <end position="212"/>
    </location>
</feature>
<evidence type="ECO:0000256" key="5">
    <source>
        <dbReference type="SAM" id="MobiDB-lite"/>
    </source>
</evidence>
<dbReference type="GO" id="GO:0003677">
    <property type="term" value="F:DNA binding"/>
    <property type="evidence" value="ECO:0007669"/>
    <property type="project" value="UniProtKB-KW"/>
</dbReference>
<keyword evidence="2" id="KW-0238">DNA-binding</keyword>
<feature type="compositionally biased region" description="Polar residues" evidence="5">
    <location>
        <begin position="936"/>
        <end position="945"/>
    </location>
</feature>
<evidence type="ECO:0000313" key="8">
    <source>
        <dbReference type="Proteomes" id="UP000290809"/>
    </source>
</evidence>
<proteinExistence type="predicted"/>
<feature type="region of interest" description="Disordered" evidence="5">
    <location>
        <begin position="905"/>
        <end position="945"/>
    </location>
</feature>
<evidence type="ECO:0000256" key="3">
    <source>
        <dbReference type="ARBA" id="ARBA00023163"/>
    </source>
</evidence>
<comment type="caution">
    <text evidence="7">The sequence shown here is derived from an EMBL/GenBank/DDBJ whole genome shotgun (WGS) entry which is preliminary data.</text>
</comment>
<dbReference type="AlphaFoldDB" id="A0A430QRL7"/>
<evidence type="ECO:0000256" key="2">
    <source>
        <dbReference type="ARBA" id="ARBA00023125"/>
    </source>
</evidence>
<dbReference type="STRING" id="6184.A0A430QRL7"/>
<dbReference type="InterPro" id="IPR002112">
    <property type="entry name" value="Leuzip_Jun"/>
</dbReference>
<dbReference type="PROSITE" id="PS00036">
    <property type="entry name" value="BZIP_BASIC"/>
    <property type="match status" value="1"/>
</dbReference>
<dbReference type="SUPFAM" id="SSF57959">
    <property type="entry name" value="Leucine zipper domain"/>
    <property type="match status" value="1"/>
</dbReference>
<dbReference type="SMART" id="SM00338">
    <property type="entry name" value="BRLZ"/>
    <property type="match status" value="1"/>
</dbReference>
<name>A0A430QRL7_SCHBO</name>
<dbReference type="InterPro" id="IPR046347">
    <property type="entry name" value="bZIP_sf"/>
</dbReference>
<feature type="compositionally biased region" description="Low complexity" evidence="5">
    <location>
        <begin position="918"/>
        <end position="930"/>
    </location>
</feature>
<keyword evidence="8" id="KW-1185">Reference proteome</keyword>
<feature type="compositionally biased region" description="Polar residues" evidence="5">
    <location>
        <begin position="507"/>
        <end position="522"/>
    </location>
</feature>
<reference evidence="7 8" key="1">
    <citation type="journal article" date="2019" name="PLoS Pathog.">
        <title>Genome sequence of the bovine parasite Schistosoma bovis Tanzania.</title>
        <authorList>
            <person name="Oey H."/>
            <person name="Zakrzewski M."/>
            <person name="Gobert G."/>
            <person name="Gravermann K."/>
            <person name="Stoye J."/>
            <person name="Jones M."/>
            <person name="Mcmanus D."/>
            <person name="Krause L."/>
        </authorList>
    </citation>
    <scope>NUCLEOTIDE SEQUENCE [LARGE SCALE GENOMIC DNA]</scope>
    <source>
        <strain evidence="7 8">TAN1997</strain>
    </source>
</reference>
<dbReference type="InterPro" id="IPR005643">
    <property type="entry name" value="JNK"/>
</dbReference>
<organism evidence="7 8">
    <name type="scientific">Schistosoma bovis</name>
    <name type="common">Blood fluke</name>
    <dbReference type="NCBI Taxonomy" id="6184"/>
    <lineage>
        <taxon>Eukaryota</taxon>
        <taxon>Metazoa</taxon>
        <taxon>Spiralia</taxon>
        <taxon>Lophotrochozoa</taxon>
        <taxon>Platyhelminthes</taxon>
        <taxon>Trematoda</taxon>
        <taxon>Digenea</taxon>
        <taxon>Strigeidida</taxon>
        <taxon>Schistosomatoidea</taxon>
        <taxon>Schistosomatidae</taxon>
        <taxon>Schistosoma</taxon>
    </lineage>
</organism>
<feature type="compositionally biased region" description="Polar residues" evidence="5">
    <location>
        <begin position="191"/>
        <end position="201"/>
    </location>
</feature>
<dbReference type="PRINTS" id="PR00043">
    <property type="entry name" value="LEUZIPPRJUN"/>
</dbReference>
<accession>A0A430QRL7</accession>
<keyword evidence="3" id="KW-0804">Transcription</keyword>
<keyword evidence="4" id="KW-0175">Coiled coil</keyword>
<feature type="coiled-coil region" evidence="4">
    <location>
        <begin position="848"/>
        <end position="882"/>
    </location>
</feature>
<feature type="domain" description="BZIP" evidence="6">
    <location>
        <begin position="823"/>
        <end position="886"/>
    </location>
</feature>
<dbReference type="Gene3D" id="1.20.5.170">
    <property type="match status" value="1"/>
</dbReference>
<evidence type="ECO:0000256" key="1">
    <source>
        <dbReference type="ARBA" id="ARBA00023015"/>
    </source>
</evidence>
<dbReference type="GO" id="GO:0003700">
    <property type="term" value="F:DNA-binding transcription factor activity"/>
    <property type="evidence" value="ECO:0007669"/>
    <property type="project" value="InterPro"/>
</dbReference>
<dbReference type="Pfam" id="PF03957">
    <property type="entry name" value="Jun"/>
    <property type="match status" value="1"/>
</dbReference>